<name>A0A2T3YW83_TRIA4</name>
<evidence type="ECO:0000313" key="1">
    <source>
        <dbReference type="EMBL" id="PTB36828.1"/>
    </source>
</evidence>
<dbReference type="Proteomes" id="UP000240493">
    <property type="component" value="Unassembled WGS sequence"/>
</dbReference>
<gene>
    <name evidence="1" type="ORF">M441DRAFT_40298</name>
</gene>
<sequence length="204" mass="22942">LANRQSPIDNPGYPVFSLPTFSLSNRTKKVRAPVQSPPKSQVFGPPLGIFSPFASPRLASFLPIASGWSVTCLPHFSPTELPRLETKPQRSPLTRPFFFSRPFLPSSSARLTSHPTDKANSPLRHNGRHRQATHCRPGCCLPAHEAKELRCQRAWCHCRLLHRLHCRCWSVWSPRPQVDSEEKSCHQVSDLDDILRLGEEGVGL</sequence>
<protein>
    <submittedName>
        <fullName evidence="1">Uncharacterized protein</fullName>
    </submittedName>
</protein>
<dbReference type="EMBL" id="KZ679269">
    <property type="protein sequence ID" value="PTB36828.1"/>
    <property type="molecule type" value="Genomic_DNA"/>
</dbReference>
<feature type="non-terminal residue" evidence="1">
    <location>
        <position position="1"/>
    </location>
</feature>
<proteinExistence type="predicted"/>
<keyword evidence="2" id="KW-1185">Reference proteome</keyword>
<accession>A0A2T3YW83</accession>
<dbReference type="OrthoDB" id="10505857at2759"/>
<reference evidence="1 2" key="1">
    <citation type="submission" date="2016-07" db="EMBL/GenBank/DDBJ databases">
        <title>Multiple horizontal gene transfer events from other fungi enriched the ability of initially mycotrophic Trichoderma (Ascomycota) to feed on dead plant biomass.</title>
        <authorList>
            <consortium name="DOE Joint Genome Institute"/>
            <person name="Aerts A."/>
            <person name="Atanasova L."/>
            <person name="Chenthamara K."/>
            <person name="Zhang J."/>
            <person name="Grujic M."/>
            <person name="Henrissat B."/>
            <person name="Kuo A."/>
            <person name="Salamov A."/>
            <person name="Lipzen A."/>
            <person name="Labutti K."/>
            <person name="Barry K."/>
            <person name="Miao Y."/>
            <person name="Rahimi M.J."/>
            <person name="Shen Q."/>
            <person name="Grigoriev I.V."/>
            <person name="Kubicek C.P."/>
            <person name="Druzhinina I.S."/>
        </authorList>
    </citation>
    <scope>NUCLEOTIDE SEQUENCE [LARGE SCALE GENOMIC DNA]</scope>
    <source>
        <strain evidence="1 2">CBS 433.97</strain>
    </source>
</reference>
<dbReference type="AlphaFoldDB" id="A0A2T3YW83"/>
<organism evidence="1 2">
    <name type="scientific">Trichoderma asperellum (strain ATCC 204424 / CBS 433.97 / NBRC 101777)</name>
    <dbReference type="NCBI Taxonomy" id="1042311"/>
    <lineage>
        <taxon>Eukaryota</taxon>
        <taxon>Fungi</taxon>
        <taxon>Dikarya</taxon>
        <taxon>Ascomycota</taxon>
        <taxon>Pezizomycotina</taxon>
        <taxon>Sordariomycetes</taxon>
        <taxon>Hypocreomycetidae</taxon>
        <taxon>Hypocreales</taxon>
        <taxon>Hypocreaceae</taxon>
        <taxon>Trichoderma</taxon>
    </lineage>
</organism>
<evidence type="ECO:0000313" key="2">
    <source>
        <dbReference type="Proteomes" id="UP000240493"/>
    </source>
</evidence>